<reference evidence="2" key="1">
    <citation type="submission" date="2020-05" db="EMBL/GenBank/DDBJ databases">
        <title>Phylogenomic resolution of chytrid fungi.</title>
        <authorList>
            <person name="Stajich J.E."/>
            <person name="Amses K."/>
            <person name="Simmons R."/>
            <person name="Seto K."/>
            <person name="Myers J."/>
            <person name="Bonds A."/>
            <person name="Quandt C.A."/>
            <person name="Barry K."/>
            <person name="Liu P."/>
            <person name="Grigoriev I."/>
            <person name="Longcore J.E."/>
            <person name="James T.Y."/>
        </authorList>
    </citation>
    <scope>NUCLEOTIDE SEQUENCE</scope>
    <source>
        <strain evidence="2">PLAUS21</strain>
    </source>
</reference>
<dbReference type="Proteomes" id="UP001210925">
    <property type="component" value="Unassembled WGS sequence"/>
</dbReference>
<protein>
    <submittedName>
        <fullName evidence="2">Cyclic nucleotide-binding domain-containing protein 2</fullName>
    </submittedName>
</protein>
<dbReference type="AlphaFoldDB" id="A0AAD5UQ67"/>
<keyword evidence="3" id="KW-1185">Reference proteome</keyword>
<dbReference type="InterPro" id="IPR018490">
    <property type="entry name" value="cNMP-bd_dom_sf"/>
</dbReference>
<feature type="domain" description="Cyclic nucleotide-binding" evidence="1">
    <location>
        <begin position="360"/>
        <end position="407"/>
    </location>
</feature>
<dbReference type="PANTHER" id="PTHR23011">
    <property type="entry name" value="CYCLIC NUCLEOTIDE-BINDING DOMAIN CONTAINING PROTEIN"/>
    <property type="match status" value="1"/>
</dbReference>
<evidence type="ECO:0000313" key="2">
    <source>
        <dbReference type="EMBL" id="KAJ3260822.1"/>
    </source>
</evidence>
<dbReference type="InterPro" id="IPR014710">
    <property type="entry name" value="RmlC-like_jellyroll"/>
</dbReference>
<accession>A0AAD5UQ67</accession>
<evidence type="ECO:0000313" key="3">
    <source>
        <dbReference type="Proteomes" id="UP001210925"/>
    </source>
</evidence>
<organism evidence="2 3">
    <name type="scientific">Boothiomyces macroporosus</name>
    <dbReference type="NCBI Taxonomy" id="261099"/>
    <lineage>
        <taxon>Eukaryota</taxon>
        <taxon>Fungi</taxon>
        <taxon>Fungi incertae sedis</taxon>
        <taxon>Chytridiomycota</taxon>
        <taxon>Chytridiomycota incertae sedis</taxon>
        <taxon>Chytridiomycetes</taxon>
        <taxon>Rhizophydiales</taxon>
        <taxon>Terramycetaceae</taxon>
        <taxon>Boothiomyces</taxon>
    </lineage>
</organism>
<feature type="domain" description="Cyclic nucleotide-binding" evidence="1">
    <location>
        <begin position="229"/>
        <end position="340"/>
    </location>
</feature>
<dbReference type="PANTHER" id="PTHR23011:SF28">
    <property type="entry name" value="CYCLIC NUCLEOTIDE-BINDING DOMAIN CONTAINING PROTEIN"/>
    <property type="match status" value="1"/>
</dbReference>
<gene>
    <name evidence="2" type="primary">CNBD2</name>
    <name evidence="2" type="ORF">HK103_007385</name>
</gene>
<dbReference type="PROSITE" id="PS50042">
    <property type="entry name" value="CNMP_BINDING_3"/>
    <property type="match status" value="2"/>
</dbReference>
<dbReference type="SUPFAM" id="SSF51206">
    <property type="entry name" value="cAMP-binding domain-like"/>
    <property type="match status" value="2"/>
</dbReference>
<dbReference type="Pfam" id="PF00027">
    <property type="entry name" value="cNMP_binding"/>
    <property type="match status" value="1"/>
</dbReference>
<dbReference type="CDD" id="cd00038">
    <property type="entry name" value="CAP_ED"/>
    <property type="match status" value="1"/>
</dbReference>
<name>A0AAD5UQ67_9FUNG</name>
<dbReference type="EMBL" id="JADGKB010000009">
    <property type="protein sequence ID" value="KAJ3260822.1"/>
    <property type="molecule type" value="Genomic_DNA"/>
</dbReference>
<sequence>MISIIPNSVDRSDGYSEPVRPAIIPRVSIKEEPLPPIDNSLDGSNTQEDEEPIPRFLGRMSKADEQRRHAGIGFEESKPLAALFLEGGFNSRRSFLRNQQGFSARNKKTFQKYEKVTYFMDLGCMLLNSKEAAQRGDTHVLSPRHKWQFAIKTVLKLIKSLDYKNGPCAIEIDPDPERDIGADVVLKLFKHLSQISSSTKIQQYYKRSACLTRQESLSFNHILMNRLSFFSKLSYEQRFRLTQYLTFEFHKKGIPVIQRGNKASRVYFLLSGQCKVYKPAFDGQKESLVHSGYLDIGESIGQDNTEGTYQETVYRNSTIVCATDCEFLSLDRDDYWQIMMNEDTKRDVKNRVSILKSVPIFENADDSILEQSVSRTKIRYYDRYTKILSQGVSNRCLFWILSGRVRLDKQIQFVRNVVSESLQRPDTTDSHISHHEQRVSETVSIGELETNGSFPEPLPESFPHIERGSDRLEFISKISDHDALQLNKSTVSVHALCPVVCLVMERIDFMRVMSWSMFDILSAASLIYSVNVSYINQGEISAGSMAGC</sequence>
<proteinExistence type="predicted"/>
<dbReference type="InterPro" id="IPR018488">
    <property type="entry name" value="cNMP-bd_CS"/>
</dbReference>
<dbReference type="PROSITE" id="PS00888">
    <property type="entry name" value="CNMP_BINDING_1"/>
    <property type="match status" value="1"/>
</dbReference>
<comment type="caution">
    <text evidence="2">The sequence shown here is derived from an EMBL/GenBank/DDBJ whole genome shotgun (WGS) entry which is preliminary data.</text>
</comment>
<dbReference type="InterPro" id="IPR000595">
    <property type="entry name" value="cNMP-bd_dom"/>
</dbReference>
<dbReference type="Gene3D" id="2.60.120.10">
    <property type="entry name" value="Jelly Rolls"/>
    <property type="match status" value="2"/>
</dbReference>
<dbReference type="SMART" id="SM00100">
    <property type="entry name" value="cNMP"/>
    <property type="match status" value="1"/>
</dbReference>
<evidence type="ECO:0000259" key="1">
    <source>
        <dbReference type="PROSITE" id="PS50042"/>
    </source>
</evidence>